<keyword evidence="2" id="KW-1185">Reference proteome</keyword>
<dbReference type="EMBL" id="AP024484">
    <property type="protein sequence ID" value="BCS84564.1"/>
    <property type="molecule type" value="Genomic_DNA"/>
</dbReference>
<name>A0ABM7NVN6_9BACT</name>
<proteinExistence type="predicted"/>
<dbReference type="Pfam" id="PF19527">
    <property type="entry name" value="DUF6055"/>
    <property type="match status" value="1"/>
</dbReference>
<reference evidence="1 2" key="1">
    <citation type="journal article" date="2022" name="Int. J. Syst. Evol. Microbiol.">
        <title>Prevotella herbatica sp. nov., a plant polysaccharide-decomposing anaerobic bacterium isolated from a methanogenic reactor.</title>
        <authorList>
            <person name="Uek A."/>
            <person name="Tonouchi A."/>
            <person name="Kaku N."/>
            <person name="Ueki K."/>
        </authorList>
    </citation>
    <scope>NUCLEOTIDE SEQUENCE [LARGE SCALE GENOMIC DNA]</scope>
    <source>
        <strain evidence="1 2">WR041</strain>
    </source>
</reference>
<evidence type="ECO:0000313" key="1">
    <source>
        <dbReference type="EMBL" id="BCS84564.1"/>
    </source>
</evidence>
<gene>
    <name evidence="1" type="ORF">prwr041_04570</name>
</gene>
<dbReference type="InterPro" id="IPR045690">
    <property type="entry name" value="DUF6055"/>
</dbReference>
<dbReference type="Proteomes" id="UP001319045">
    <property type="component" value="Chromosome"/>
</dbReference>
<sequence length="392" mass="45810">MACIGIQAQKLVYIPDSLKAYNLDNPNERWCWKHSVQTDNLVFFWEKGFGDNPLCPPDLDGHPMKVDMENLKNRVECFYQFFRDSLRFSSPGSKADKYKMMVMINYSLDGTAYGGTYDNFIGALWVAPNRIQDKKLNCLAHELGHSFQLQIPADSISDIWGGNGFLEMTSQWMLWQVNPNWVTDENYHFQAFRKLTHKAFLSIDNIYHSPYVLQYWTEKHGLDFIAKLYRDGKTGEDPTLTYMRICKLNQKQFNNEMFDCYKHLLNFDFKHAYKETRPYACTFSTPMDSVNINTYRVPDNIAPEEYGFNAIKLSKPLKKNKIKVKVKRLSKDNGCDLIYSLVEEPECYYLLVMNAPRKHVMLQRLDEYDNNLNAKPAVIEYQITVKGTNILK</sequence>
<protein>
    <recommendedName>
        <fullName evidence="3">DUF4859 domain-containing protein</fullName>
    </recommendedName>
</protein>
<evidence type="ECO:0008006" key="3">
    <source>
        <dbReference type="Google" id="ProtNLM"/>
    </source>
</evidence>
<organism evidence="1 2">
    <name type="scientific">Prevotella herbatica</name>
    <dbReference type="NCBI Taxonomy" id="2801997"/>
    <lineage>
        <taxon>Bacteria</taxon>
        <taxon>Pseudomonadati</taxon>
        <taxon>Bacteroidota</taxon>
        <taxon>Bacteroidia</taxon>
        <taxon>Bacteroidales</taxon>
        <taxon>Prevotellaceae</taxon>
        <taxon>Prevotella</taxon>
    </lineage>
</organism>
<accession>A0ABM7NVN6</accession>
<evidence type="ECO:0000313" key="2">
    <source>
        <dbReference type="Proteomes" id="UP001319045"/>
    </source>
</evidence>